<protein>
    <submittedName>
        <fullName evidence="6">FAD-dependent oxidoreductase</fullName>
    </submittedName>
</protein>
<dbReference type="Proteomes" id="UP001601992">
    <property type="component" value="Unassembled WGS sequence"/>
</dbReference>
<dbReference type="InterPro" id="IPR036188">
    <property type="entry name" value="FAD/NAD-bd_sf"/>
</dbReference>
<dbReference type="SUPFAM" id="SSF56425">
    <property type="entry name" value="Succinate dehydrogenase/fumarate reductase flavoprotein, catalytic domain"/>
    <property type="match status" value="1"/>
</dbReference>
<comment type="cofactor">
    <cofactor evidence="1">
        <name>FAD</name>
        <dbReference type="ChEBI" id="CHEBI:57692"/>
    </cofactor>
</comment>
<comment type="caution">
    <text evidence="6">The sequence shown here is derived from an EMBL/GenBank/DDBJ whole genome shotgun (WGS) entry which is preliminary data.</text>
</comment>
<dbReference type="Gene3D" id="3.50.50.60">
    <property type="entry name" value="FAD/NAD(P)-binding domain"/>
    <property type="match status" value="1"/>
</dbReference>
<dbReference type="Pfam" id="PF00890">
    <property type="entry name" value="FAD_binding_2"/>
    <property type="match status" value="1"/>
</dbReference>
<dbReference type="RefSeq" id="WP_387402868.1">
    <property type="nucleotide sequence ID" value="NZ_JBIAQY010000002.1"/>
</dbReference>
<evidence type="ECO:0000256" key="3">
    <source>
        <dbReference type="ARBA" id="ARBA00022827"/>
    </source>
</evidence>
<dbReference type="InterPro" id="IPR050315">
    <property type="entry name" value="FAD-oxidoreductase_2"/>
</dbReference>
<dbReference type="InterPro" id="IPR003953">
    <property type="entry name" value="FAD-dep_OxRdtase_2_FAD-bd"/>
</dbReference>
<dbReference type="Gene3D" id="3.90.700.10">
    <property type="entry name" value="Succinate dehydrogenase/fumarate reductase flavoprotein, catalytic domain"/>
    <property type="match status" value="1"/>
</dbReference>
<dbReference type="EMBL" id="JBIAQY010000002">
    <property type="protein sequence ID" value="MFF3567580.1"/>
    <property type="molecule type" value="Genomic_DNA"/>
</dbReference>
<feature type="domain" description="FAD-dependent oxidoreductase 2 FAD-binding" evidence="5">
    <location>
        <begin position="9"/>
        <end position="521"/>
    </location>
</feature>
<evidence type="ECO:0000256" key="1">
    <source>
        <dbReference type="ARBA" id="ARBA00001974"/>
    </source>
</evidence>
<organism evidence="6 7">
    <name type="scientific">Nocardia jiangxiensis</name>
    <dbReference type="NCBI Taxonomy" id="282685"/>
    <lineage>
        <taxon>Bacteria</taxon>
        <taxon>Bacillati</taxon>
        <taxon>Actinomycetota</taxon>
        <taxon>Actinomycetes</taxon>
        <taxon>Mycobacteriales</taxon>
        <taxon>Nocardiaceae</taxon>
        <taxon>Nocardia</taxon>
    </lineage>
</organism>
<reference evidence="6 7" key="1">
    <citation type="submission" date="2024-10" db="EMBL/GenBank/DDBJ databases">
        <title>The Natural Products Discovery Center: Release of the First 8490 Sequenced Strains for Exploring Actinobacteria Biosynthetic Diversity.</title>
        <authorList>
            <person name="Kalkreuter E."/>
            <person name="Kautsar S.A."/>
            <person name="Yang D."/>
            <person name="Bader C.D."/>
            <person name="Teijaro C.N."/>
            <person name="Fluegel L."/>
            <person name="Davis C.M."/>
            <person name="Simpson J.R."/>
            <person name="Lauterbach L."/>
            <person name="Steele A.D."/>
            <person name="Gui C."/>
            <person name="Meng S."/>
            <person name="Li G."/>
            <person name="Viehrig K."/>
            <person name="Ye F."/>
            <person name="Su P."/>
            <person name="Kiefer A.F."/>
            <person name="Nichols A."/>
            <person name="Cepeda A.J."/>
            <person name="Yan W."/>
            <person name="Fan B."/>
            <person name="Jiang Y."/>
            <person name="Adhikari A."/>
            <person name="Zheng C.-J."/>
            <person name="Schuster L."/>
            <person name="Cowan T.M."/>
            <person name="Smanski M.J."/>
            <person name="Chevrette M.G."/>
            <person name="De Carvalho L.P.S."/>
            <person name="Shen B."/>
        </authorList>
    </citation>
    <scope>NUCLEOTIDE SEQUENCE [LARGE SCALE GENOMIC DNA]</scope>
    <source>
        <strain evidence="6 7">NPDC002593</strain>
    </source>
</reference>
<evidence type="ECO:0000313" key="7">
    <source>
        <dbReference type="Proteomes" id="UP001601992"/>
    </source>
</evidence>
<evidence type="ECO:0000256" key="4">
    <source>
        <dbReference type="ARBA" id="ARBA00023002"/>
    </source>
</evidence>
<keyword evidence="4" id="KW-0560">Oxidoreductase</keyword>
<accession>A0ABW6RU99</accession>
<evidence type="ECO:0000313" key="6">
    <source>
        <dbReference type="EMBL" id="MFF3567580.1"/>
    </source>
</evidence>
<gene>
    <name evidence="6" type="ORF">ACFYXQ_07320</name>
</gene>
<dbReference type="PANTHER" id="PTHR43400:SF10">
    <property type="entry name" value="3-OXOSTEROID 1-DEHYDROGENASE"/>
    <property type="match status" value="1"/>
</dbReference>
<proteinExistence type="predicted"/>
<keyword evidence="2" id="KW-0285">Flavoprotein</keyword>
<sequence>MSTDEETFDVVVVGSGGGGLIGAYVAASRGLRTLVIEKTGLLGGTTAYSGAGIWFPGSAPVQRAEITDGVEGSREYLRSIIADDSRISRQDAYLRAGAQLIDELEQNPWFQSFFYAPVPEYFAGRPGFSPAGHSIFPPDVTIEALGEIAPLVRRSIPEERWGEPEGPVLNGGRALIGRAAKAFVETGNGIYRLDTGLTGLLVEHDRVVGVQAVSKGEPVTIRARRGVLLAAGGFEHNAELREKYGVVPPADEWSHGAPENTGDALLAGIAIGAATDLLEEAWHVPALVQPDGRPIFFAGLRGGIWVNGEGRRFMNEIQPYDRAGHEMRRQHTSTDVDHSRVHWVFDQRQLDRDSFGGDPAAPVRPEWFDSGALRTADTLEELAEIIGVPVENLRETVREFNSFAPSGVDEQFHRGETPWDQMYQHVVGFSYVPGTPESGTTLNYVVPITGDWPNALVQPIEQGPFHAATIVLSDIGTKGGLSTDENARVLREDGRPIEGLYATGNTMAAMSGRVYPGAGTPIGSSLAFAYLAVLDIVGGGE</sequence>
<evidence type="ECO:0000256" key="2">
    <source>
        <dbReference type="ARBA" id="ARBA00022630"/>
    </source>
</evidence>
<keyword evidence="7" id="KW-1185">Reference proteome</keyword>
<dbReference type="SUPFAM" id="SSF51905">
    <property type="entry name" value="FAD/NAD(P)-binding domain"/>
    <property type="match status" value="1"/>
</dbReference>
<name>A0ABW6RU99_9NOCA</name>
<dbReference type="InterPro" id="IPR027477">
    <property type="entry name" value="Succ_DH/fumarate_Rdtase_cat_sf"/>
</dbReference>
<dbReference type="PANTHER" id="PTHR43400">
    <property type="entry name" value="FUMARATE REDUCTASE"/>
    <property type="match status" value="1"/>
</dbReference>
<evidence type="ECO:0000259" key="5">
    <source>
        <dbReference type="Pfam" id="PF00890"/>
    </source>
</evidence>
<keyword evidence="3" id="KW-0274">FAD</keyword>